<evidence type="ECO:0000256" key="1">
    <source>
        <dbReference type="SAM" id="MobiDB-lite"/>
    </source>
</evidence>
<evidence type="ECO:0000259" key="2">
    <source>
        <dbReference type="Pfam" id="PF07727"/>
    </source>
</evidence>
<dbReference type="AlphaFoldDB" id="A0A699TUF8"/>
<feature type="non-terminal residue" evidence="3">
    <location>
        <position position="1"/>
    </location>
</feature>
<organism evidence="3">
    <name type="scientific">Tanacetum cinerariifolium</name>
    <name type="common">Dalmatian daisy</name>
    <name type="synonym">Chrysanthemum cinerariifolium</name>
    <dbReference type="NCBI Taxonomy" id="118510"/>
    <lineage>
        <taxon>Eukaryota</taxon>
        <taxon>Viridiplantae</taxon>
        <taxon>Streptophyta</taxon>
        <taxon>Embryophyta</taxon>
        <taxon>Tracheophyta</taxon>
        <taxon>Spermatophyta</taxon>
        <taxon>Magnoliopsida</taxon>
        <taxon>eudicotyledons</taxon>
        <taxon>Gunneridae</taxon>
        <taxon>Pentapetalae</taxon>
        <taxon>asterids</taxon>
        <taxon>campanulids</taxon>
        <taxon>Asterales</taxon>
        <taxon>Asteraceae</taxon>
        <taxon>Asteroideae</taxon>
        <taxon>Anthemideae</taxon>
        <taxon>Anthemidinae</taxon>
        <taxon>Tanacetum</taxon>
    </lineage>
</organism>
<comment type="caution">
    <text evidence="3">The sequence shown here is derived from an EMBL/GenBank/DDBJ whole genome shotgun (WGS) entry which is preliminary data.</text>
</comment>
<reference evidence="3" key="1">
    <citation type="journal article" date="2019" name="Sci. Rep.">
        <title>Draft genome of Tanacetum cinerariifolium, the natural source of mosquito coil.</title>
        <authorList>
            <person name="Yamashiro T."/>
            <person name="Shiraishi A."/>
            <person name="Satake H."/>
            <person name="Nakayama K."/>
        </authorList>
    </citation>
    <scope>NUCLEOTIDE SEQUENCE</scope>
</reference>
<proteinExistence type="predicted"/>
<sequence length="145" mass="16842">CSNTSQQNPMDDDEDEPGKPRMRSMQYLYDSTTEINYDEVFSPIARMETIETIRLLICQAAQLKWNIYQTGVKPTFSNGVLKEEAWNTRIGSYLKKNGYVQCPYEYALYVKKDDDKILLAALFVDYILFFGNGEKMIKEFKEATT</sequence>
<gene>
    <name evidence="3" type="ORF">Tci_885260</name>
</gene>
<feature type="domain" description="Reverse transcriptase Ty1/copia-type" evidence="2">
    <location>
        <begin position="85"/>
        <end position="143"/>
    </location>
</feature>
<dbReference type="Pfam" id="PF07727">
    <property type="entry name" value="RVT_2"/>
    <property type="match status" value="1"/>
</dbReference>
<accession>A0A699TUF8</accession>
<feature type="region of interest" description="Disordered" evidence="1">
    <location>
        <begin position="1"/>
        <end position="21"/>
    </location>
</feature>
<evidence type="ECO:0000313" key="3">
    <source>
        <dbReference type="EMBL" id="GFD13291.1"/>
    </source>
</evidence>
<protein>
    <recommendedName>
        <fullName evidence="2">Reverse transcriptase Ty1/copia-type domain-containing protein</fullName>
    </recommendedName>
</protein>
<name>A0A699TUF8_TANCI</name>
<dbReference type="EMBL" id="BKCJ011271386">
    <property type="protein sequence ID" value="GFD13291.1"/>
    <property type="molecule type" value="Genomic_DNA"/>
</dbReference>
<dbReference type="InterPro" id="IPR013103">
    <property type="entry name" value="RVT_2"/>
</dbReference>